<dbReference type="InterPro" id="IPR027994">
    <property type="entry name" value="WxL_dom"/>
</dbReference>
<accession>A0A1E5GQ95</accession>
<dbReference type="InterPro" id="IPR041498">
    <property type="entry name" value="Big_6"/>
</dbReference>
<gene>
    <name evidence="4" type="ORF">BCR23_12220</name>
</gene>
<feature type="domain" description="Bacterial Ig" evidence="3">
    <location>
        <begin position="397"/>
        <end position="477"/>
    </location>
</feature>
<dbReference type="STRING" id="903983.BCR23_12220"/>
<dbReference type="RefSeq" id="WP_069636082.1">
    <property type="nucleotide sequence ID" value="NZ_JXKZ01000011.1"/>
</dbReference>
<evidence type="ECO:0000259" key="3">
    <source>
        <dbReference type="Pfam" id="PF17936"/>
    </source>
</evidence>
<evidence type="ECO:0008006" key="6">
    <source>
        <dbReference type="Google" id="ProtNLM"/>
    </source>
</evidence>
<sequence>MGKKISKSSCYIMLLFLCFYFFAVEQTHKIKAETSSVEEEVLLDKSKWRVTLDRETDYLYSESYDLTTKTINFDLVKGYIFRDSATDIINLWIRDHSVKDYYDPGSGMWTTRVIKAKLTQTVPLKAGRYYQFKANYNLSYMTDRPHSDHHVANMEVSGVAWQNFSMPANGLEKAEGTINPVFSIKAPTTKDYVFQQTFTGPYDGTGGYPYTDAFWKISNITYKDATNEWLTLKKRINGLFADTEQKELSLSTTTQLINDLRKEVQDFSNVLTATDKKDLENLLSKAQTLLGKINVTITTGELVDNPTQQESYTVTGKTYPKAFLSFSGSASLPEGQLSSEVKDDTSKYQIRANADGTFNYTLPKDQYFTAGETVVIKGMLNGKAATVTRIVKDTTPPEMPKLDPITDTSSSFSGSTEPDAAIKLYETGSTDVFLTGKADETGRFELLIPDEKKPLVPYKNYEVTAADSAGNISVASNSQQVKDTTPPSAEALIQYVKIGSAIPSISNMLKNIYDNAGVESVTKTLIKEPDLTKVGRTTAIVELMDKAQNKTNIEIPFLVESLDTLKDDTYMLYGENFSALAIDYPETEKEQLDFILANSNANAWELATAKETKELISIDKTSVKKDVGTYELSISIGKITKKITMTLLPGTLSIKNYSSDLSFGEVTIQSKRQNIVQQKTIELNVEDTRFVKKNWRLTAQLAELFQNEKGEKESGILLYLNDHGRATIPINTQASSEVFDAKDSNKREVNVVFSDVSRSLNLEIMPGRLRKDTAYTTKINWTLENGP</sequence>
<name>A0A1E5GQ95_9ENTE</name>
<dbReference type="Pfam" id="PF13731">
    <property type="entry name" value="WxL"/>
    <property type="match status" value="1"/>
</dbReference>
<keyword evidence="5" id="KW-1185">Reference proteome</keyword>
<feature type="domain" description="WxL" evidence="2">
    <location>
        <begin position="649"/>
        <end position="787"/>
    </location>
</feature>
<dbReference type="Proteomes" id="UP000094764">
    <property type="component" value="Unassembled WGS sequence"/>
</dbReference>
<dbReference type="Gene3D" id="2.60.40.10">
    <property type="entry name" value="Immunoglobulins"/>
    <property type="match status" value="1"/>
</dbReference>
<dbReference type="AlphaFoldDB" id="A0A1E5GQ95"/>
<reference evidence="5" key="1">
    <citation type="submission" date="2016-09" db="EMBL/GenBank/DDBJ databases">
        <authorList>
            <person name="Gulvik C.A."/>
        </authorList>
    </citation>
    <scope>NUCLEOTIDE SEQUENCE [LARGE SCALE GENOMIC DNA]</scope>
    <source>
        <strain evidence="5">LMG 26306</strain>
    </source>
</reference>
<evidence type="ECO:0000313" key="5">
    <source>
        <dbReference type="Proteomes" id="UP000094764"/>
    </source>
</evidence>
<dbReference type="InterPro" id="IPR013783">
    <property type="entry name" value="Ig-like_fold"/>
</dbReference>
<comment type="caution">
    <text evidence="4">The sequence shown here is derived from an EMBL/GenBank/DDBJ whole genome shotgun (WGS) entry which is preliminary data.</text>
</comment>
<evidence type="ECO:0000259" key="2">
    <source>
        <dbReference type="Pfam" id="PF13731"/>
    </source>
</evidence>
<protein>
    <recommendedName>
        <fullName evidence="6">Bacterial Ig domain-containing protein</fullName>
    </recommendedName>
</protein>
<dbReference type="OrthoDB" id="2365040at2"/>
<evidence type="ECO:0000256" key="1">
    <source>
        <dbReference type="SAM" id="MobiDB-lite"/>
    </source>
</evidence>
<dbReference type="EMBL" id="MIKB01000018">
    <property type="protein sequence ID" value="OEG14852.1"/>
    <property type="molecule type" value="Genomic_DNA"/>
</dbReference>
<organism evidence="4 5">
    <name type="scientific">Enterococcus quebecensis</name>
    <dbReference type="NCBI Taxonomy" id="903983"/>
    <lineage>
        <taxon>Bacteria</taxon>
        <taxon>Bacillati</taxon>
        <taxon>Bacillota</taxon>
        <taxon>Bacilli</taxon>
        <taxon>Lactobacillales</taxon>
        <taxon>Enterococcaceae</taxon>
        <taxon>Enterococcus</taxon>
    </lineage>
</organism>
<feature type="region of interest" description="Disordered" evidence="1">
    <location>
        <begin position="394"/>
        <end position="414"/>
    </location>
</feature>
<proteinExistence type="predicted"/>
<dbReference type="Pfam" id="PF17936">
    <property type="entry name" value="Big_6"/>
    <property type="match status" value="1"/>
</dbReference>
<evidence type="ECO:0000313" key="4">
    <source>
        <dbReference type="EMBL" id="OEG14852.1"/>
    </source>
</evidence>